<dbReference type="InterPro" id="IPR003759">
    <property type="entry name" value="Cbl-bd_cap"/>
</dbReference>
<evidence type="ECO:0000313" key="2">
    <source>
        <dbReference type="EMBL" id="WZU66122.1"/>
    </source>
</evidence>
<reference evidence="2 3" key="2">
    <citation type="submission" date="2024-08" db="EMBL/GenBank/DDBJ databases">
        <title>Phylogenomic analyses of a clade within the roseobacter group suggest taxonomic reassignments of species of the genera Aestuariivita, Citreicella, Loktanella, Nautella, Pelagibaca, Ruegeria, Thalassobius, Thiobacimonas and Tropicibacter, and the proposal o.</title>
        <authorList>
            <person name="Jeon C.O."/>
        </authorList>
    </citation>
    <scope>NUCLEOTIDE SEQUENCE [LARGE SCALE GENOMIC DNA]</scope>
    <source>
        <strain evidence="2 3">SS1-5</strain>
    </source>
</reference>
<dbReference type="InterPro" id="IPR036724">
    <property type="entry name" value="Cobalamin-bd_sf"/>
</dbReference>
<gene>
    <name evidence="2" type="ORF">AABB31_13670</name>
</gene>
<dbReference type="Gene3D" id="1.10.1240.10">
    <property type="entry name" value="Methionine synthase domain"/>
    <property type="match status" value="1"/>
</dbReference>
<dbReference type="Proteomes" id="UP001470809">
    <property type="component" value="Chromosome"/>
</dbReference>
<keyword evidence="3" id="KW-1185">Reference proteome</keyword>
<dbReference type="PROSITE" id="PS51332">
    <property type="entry name" value="B12_BINDING"/>
    <property type="match status" value="1"/>
</dbReference>
<protein>
    <submittedName>
        <fullName evidence="2">B12-binding domain-containing protein</fullName>
    </submittedName>
</protein>
<accession>A0AAN0NHI1</accession>
<dbReference type="SUPFAM" id="SSF52242">
    <property type="entry name" value="Cobalamin (vitamin B12)-binding domain"/>
    <property type="match status" value="1"/>
</dbReference>
<reference evidence="3" key="1">
    <citation type="submission" date="2024-04" db="EMBL/GenBank/DDBJ databases">
        <title>Phylogenomic analyses of a clade within the roseobacter group suggest taxonomic reassignments of species of the genera Aestuariivita, Citreicella, Loktanella, Nautella, Pelagibaca, Ruegeria, Thalassobius, Thiobacimonas and Tropicibacter, and the proposal o.</title>
        <authorList>
            <person name="Jeon C.O."/>
        </authorList>
    </citation>
    <scope>NUCLEOTIDE SEQUENCE [LARGE SCALE GENOMIC DNA]</scope>
    <source>
        <strain evidence="3">SS1-5</strain>
    </source>
</reference>
<dbReference type="InterPro" id="IPR006158">
    <property type="entry name" value="Cobalamin-bd"/>
</dbReference>
<dbReference type="EMBL" id="CP151767">
    <property type="protein sequence ID" value="WZU66122.1"/>
    <property type="molecule type" value="Genomic_DNA"/>
</dbReference>
<dbReference type="GO" id="GO:0031419">
    <property type="term" value="F:cobalamin binding"/>
    <property type="evidence" value="ECO:0007669"/>
    <property type="project" value="InterPro"/>
</dbReference>
<evidence type="ECO:0000259" key="1">
    <source>
        <dbReference type="PROSITE" id="PS51332"/>
    </source>
</evidence>
<dbReference type="KEGG" id="yrh:AABB31_13670"/>
<dbReference type="RefSeq" id="WP_342075449.1">
    <property type="nucleotide sequence ID" value="NZ_CP151767.2"/>
</dbReference>
<name>A0AAN0NHI1_9RHOB</name>
<feature type="domain" description="B12-binding" evidence="1">
    <location>
        <begin position="102"/>
        <end position="229"/>
    </location>
</feature>
<proteinExistence type="predicted"/>
<sequence length="230" mass="25328">MPRTVRKEDLPTSSEIDLLCSALLSADEDAADRIILAARRDGVNIETIYLGYVAGAATKLGVMWEEDQVSFVDVTLASGRLYRIIRGLRHIVASSLIDGRAMRPALFALVPGETHTLGIEMATDLFRREGWDIDMAVGTSHDALIEQSEDRHYRAIILVANSDRMIEPLTRLVLALRITQPLAHLVVAGSILQHYPDIQRLVGADAVMKDIKGAMATLRSILTEDPSEDD</sequence>
<evidence type="ECO:0000313" key="3">
    <source>
        <dbReference type="Proteomes" id="UP001470809"/>
    </source>
</evidence>
<dbReference type="InterPro" id="IPR036594">
    <property type="entry name" value="Meth_synthase_dom"/>
</dbReference>
<organism evidence="2 3">
    <name type="scientific">Yoonia rhodophyticola</name>
    <dbReference type="NCBI Taxonomy" id="3137370"/>
    <lineage>
        <taxon>Bacteria</taxon>
        <taxon>Pseudomonadati</taxon>
        <taxon>Pseudomonadota</taxon>
        <taxon>Alphaproteobacteria</taxon>
        <taxon>Rhodobacterales</taxon>
        <taxon>Paracoccaceae</taxon>
        <taxon>Yoonia</taxon>
    </lineage>
</organism>
<dbReference type="Gene3D" id="3.40.50.280">
    <property type="entry name" value="Cobalamin-binding domain"/>
    <property type="match status" value="1"/>
</dbReference>
<dbReference type="Pfam" id="PF02607">
    <property type="entry name" value="B12-binding_2"/>
    <property type="match status" value="1"/>
</dbReference>
<dbReference type="GO" id="GO:0046872">
    <property type="term" value="F:metal ion binding"/>
    <property type="evidence" value="ECO:0007669"/>
    <property type="project" value="InterPro"/>
</dbReference>
<dbReference type="AlphaFoldDB" id="A0AAN0NHI1"/>